<proteinExistence type="predicted"/>
<dbReference type="AlphaFoldDB" id="A0A143PJ77"/>
<evidence type="ECO:0000256" key="2">
    <source>
        <dbReference type="SAM" id="SignalP"/>
    </source>
</evidence>
<protein>
    <submittedName>
        <fullName evidence="4">Putative L-xylulose 5-phosphate 3-epimerase</fullName>
    </submittedName>
</protein>
<dbReference type="EMBL" id="CP015136">
    <property type="protein sequence ID" value="AMY08615.1"/>
    <property type="molecule type" value="Genomic_DNA"/>
</dbReference>
<dbReference type="PROSITE" id="PS51318">
    <property type="entry name" value="TAT"/>
    <property type="match status" value="1"/>
</dbReference>
<evidence type="ECO:0000256" key="1">
    <source>
        <dbReference type="SAM" id="MobiDB-lite"/>
    </source>
</evidence>
<dbReference type="Gene3D" id="3.20.20.150">
    <property type="entry name" value="Divalent-metal-dependent TIM barrel enzymes"/>
    <property type="match status" value="1"/>
</dbReference>
<feature type="region of interest" description="Disordered" evidence="1">
    <location>
        <begin position="27"/>
        <end position="51"/>
    </location>
</feature>
<dbReference type="SUPFAM" id="SSF51658">
    <property type="entry name" value="Xylose isomerase-like"/>
    <property type="match status" value="1"/>
</dbReference>
<feature type="domain" description="Xylose isomerase-like TIM barrel" evidence="3">
    <location>
        <begin position="68"/>
        <end position="301"/>
    </location>
</feature>
<accession>A0A143PJ77</accession>
<evidence type="ECO:0000313" key="5">
    <source>
        <dbReference type="Proteomes" id="UP000076079"/>
    </source>
</evidence>
<reference evidence="5" key="2">
    <citation type="submission" date="2016-04" db="EMBL/GenBank/DDBJ databases">
        <title>First Complete Genome Sequence of a Subdivision 6 Acidobacterium.</title>
        <authorList>
            <person name="Huang S."/>
            <person name="Vieira S."/>
            <person name="Bunk B."/>
            <person name="Riedel T."/>
            <person name="Sproeer C."/>
            <person name="Overmann J."/>
        </authorList>
    </citation>
    <scope>NUCLEOTIDE SEQUENCE [LARGE SCALE GENOMIC DNA]</scope>
    <source>
        <strain evidence="5">DSM 100886 HEG_-6_39</strain>
    </source>
</reference>
<dbReference type="PANTHER" id="PTHR12110:SF41">
    <property type="entry name" value="INOSOSE DEHYDRATASE"/>
    <property type="match status" value="1"/>
</dbReference>
<name>A0A143PJ77_LUTPR</name>
<dbReference type="STRING" id="1855912.LuPra_01819"/>
<evidence type="ECO:0000259" key="3">
    <source>
        <dbReference type="Pfam" id="PF01261"/>
    </source>
</evidence>
<keyword evidence="2" id="KW-0732">Signal</keyword>
<sequence precursor="true">MHRRDFLSHAAALGAVSLPSLTSAQAPAAPALPARRAEPNPSPSGQPLSVRVGMTDWNLGKRGDITKIALARELGLDGIQVSLTFPTDGSPHLRQPETQVAFKRAALENGVQICSLAIGNPGKSRLPFHTNPASAILLVEAVEVARSIGTTNILLPILGDSHIDMTSQAQVDTFVAMMKEVARYAEKAGVVVGLEDWISAADNLRLLDAIGSDAVGVYYDARNIKAKVHDPYGEPAMLGARIHQVHIKNGPQLMRDAEQLDWPRLAREYEAIGYRGWYVLETGSPSGDFVADTKANIEYVRRTFRMPT</sequence>
<reference evidence="4 5" key="1">
    <citation type="journal article" date="2016" name="Genome Announc.">
        <title>First Complete Genome Sequence of a Subdivision 6 Acidobacterium Strain.</title>
        <authorList>
            <person name="Huang S."/>
            <person name="Vieira S."/>
            <person name="Bunk B."/>
            <person name="Riedel T."/>
            <person name="Sproer C."/>
            <person name="Overmann J."/>
        </authorList>
    </citation>
    <scope>NUCLEOTIDE SEQUENCE [LARGE SCALE GENOMIC DNA]</scope>
    <source>
        <strain evidence="5">DSM 100886 HEG_-6_39</strain>
    </source>
</reference>
<feature type="chain" id="PRO_5007511432" evidence="2">
    <location>
        <begin position="29"/>
        <end position="308"/>
    </location>
</feature>
<dbReference type="Pfam" id="PF01261">
    <property type="entry name" value="AP_endonuc_2"/>
    <property type="match status" value="1"/>
</dbReference>
<feature type="signal peptide" evidence="2">
    <location>
        <begin position="1"/>
        <end position="28"/>
    </location>
</feature>
<dbReference type="OrthoDB" id="1411356at2"/>
<dbReference type="InterPro" id="IPR036237">
    <property type="entry name" value="Xyl_isomerase-like_sf"/>
</dbReference>
<dbReference type="InterPro" id="IPR006311">
    <property type="entry name" value="TAT_signal"/>
</dbReference>
<dbReference type="Proteomes" id="UP000076079">
    <property type="component" value="Chromosome"/>
</dbReference>
<evidence type="ECO:0000313" key="4">
    <source>
        <dbReference type="EMBL" id="AMY08615.1"/>
    </source>
</evidence>
<organism evidence="4 5">
    <name type="scientific">Luteitalea pratensis</name>
    <dbReference type="NCBI Taxonomy" id="1855912"/>
    <lineage>
        <taxon>Bacteria</taxon>
        <taxon>Pseudomonadati</taxon>
        <taxon>Acidobacteriota</taxon>
        <taxon>Vicinamibacteria</taxon>
        <taxon>Vicinamibacterales</taxon>
        <taxon>Vicinamibacteraceae</taxon>
        <taxon>Luteitalea</taxon>
    </lineage>
</organism>
<gene>
    <name evidence="4" type="ORF">LuPra_01819</name>
</gene>
<dbReference type="InterPro" id="IPR050312">
    <property type="entry name" value="IolE/XylAMocC-like"/>
</dbReference>
<dbReference type="PANTHER" id="PTHR12110">
    <property type="entry name" value="HYDROXYPYRUVATE ISOMERASE"/>
    <property type="match status" value="1"/>
</dbReference>
<dbReference type="KEGG" id="abac:LuPra_01819"/>
<dbReference type="InterPro" id="IPR013022">
    <property type="entry name" value="Xyl_isomerase-like_TIM-brl"/>
</dbReference>
<keyword evidence="5" id="KW-1185">Reference proteome</keyword>
<dbReference type="RefSeq" id="WP_110170441.1">
    <property type="nucleotide sequence ID" value="NZ_CP015136.1"/>
</dbReference>